<dbReference type="Proteomes" id="UP000696485">
    <property type="component" value="Unassembled WGS sequence"/>
</dbReference>
<evidence type="ECO:0000256" key="9">
    <source>
        <dbReference type="SAM" id="MobiDB-lite"/>
    </source>
</evidence>
<gene>
    <name evidence="11" type="ORF">BG006_002654</name>
</gene>
<dbReference type="SMART" id="SM00647">
    <property type="entry name" value="IBR"/>
    <property type="match status" value="2"/>
</dbReference>
<feature type="compositionally biased region" description="Low complexity" evidence="9">
    <location>
        <begin position="210"/>
        <end position="237"/>
    </location>
</feature>
<dbReference type="Gene3D" id="3.30.40.10">
    <property type="entry name" value="Zinc/RING finger domain, C3HC4 (zinc finger)"/>
    <property type="match status" value="1"/>
</dbReference>
<feature type="compositionally biased region" description="Polar residues" evidence="9">
    <location>
        <begin position="238"/>
        <end position="256"/>
    </location>
</feature>
<sequence length="470" mass="52005">MALQDYGDYEDDYVILSDIESDLPGASHSSTFQKHHYTPSSYNTPGTASSSRNTTNTITAALQPPEQSDTDSDLDLDIEEIEYDYGPDNDTLLIMPAMLRDYSHHATNYHPELWRSPIPGSYQAPSMARCRQEDRMLDRAELLKTTIPPTTCGICFESFTTFDLELREAPQEEISTRAQFALSFAARLARSFAPLLYDRGNTQHQHNIPVSSSSGSGSSGSGTSVVATSSTSSDTTSPNRRLSMSPSIRTDFTGPSPSVSSRDIGLVMPCQHGLCLSCLQTFLSNSTENPQARFPIVCPQPGCRTPIPAESAELVLDATTLEIWYRKLAEIHVANKVCCPQPNCRSIIDLDDKDGTAVTCPECKSSFCASCAVPFHRGLSCEEYRAQAQVGDTEEDRAMLQLVKDRHWRHCPSCRFVIEKQVGCNHMVCHCGQSFCYACGYAWDEMEARCSRDCESEGIHEDISLDCIIM</sequence>
<evidence type="ECO:0000313" key="12">
    <source>
        <dbReference type="Proteomes" id="UP000696485"/>
    </source>
</evidence>
<comment type="catalytic activity">
    <reaction evidence="1">
        <text>[E2 ubiquitin-conjugating enzyme]-S-ubiquitinyl-L-cysteine + [acceptor protein]-L-lysine = [E2 ubiquitin-conjugating enzyme]-L-cysteine + [acceptor protein]-N(6)-ubiquitinyl-L-lysine.</text>
        <dbReference type="EC" id="2.3.2.31"/>
    </reaction>
</comment>
<evidence type="ECO:0000256" key="3">
    <source>
        <dbReference type="ARBA" id="ARBA00022679"/>
    </source>
</evidence>
<protein>
    <recommendedName>
        <fullName evidence="2">RBR-type E3 ubiquitin transferase</fullName>
        <ecNumber evidence="2">2.3.2.31</ecNumber>
    </recommendedName>
</protein>
<dbReference type="AlphaFoldDB" id="A0A9P5SN38"/>
<dbReference type="PROSITE" id="PS51873">
    <property type="entry name" value="TRIAD"/>
    <property type="match status" value="1"/>
</dbReference>
<dbReference type="InterPro" id="IPR002867">
    <property type="entry name" value="IBR_dom"/>
</dbReference>
<dbReference type="GO" id="GO:0061630">
    <property type="term" value="F:ubiquitin protein ligase activity"/>
    <property type="evidence" value="ECO:0007669"/>
    <property type="project" value="UniProtKB-EC"/>
</dbReference>
<reference evidence="11" key="1">
    <citation type="journal article" date="2020" name="Fungal Divers.">
        <title>Resolving the Mortierellaceae phylogeny through synthesis of multi-gene phylogenetics and phylogenomics.</title>
        <authorList>
            <person name="Vandepol N."/>
            <person name="Liber J."/>
            <person name="Desiro A."/>
            <person name="Na H."/>
            <person name="Kennedy M."/>
            <person name="Barry K."/>
            <person name="Grigoriev I.V."/>
            <person name="Miller A.N."/>
            <person name="O'Donnell K."/>
            <person name="Stajich J.E."/>
            <person name="Bonito G."/>
        </authorList>
    </citation>
    <scope>NUCLEOTIDE SEQUENCE</scope>
    <source>
        <strain evidence="11">NVP1</strain>
    </source>
</reference>
<proteinExistence type="predicted"/>
<dbReference type="Pfam" id="PF01485">
    <property type="entry name" value="IBR"/>
    <property type="match status" value="2"/>
</dbReference>
<feature type="domain" description="RING-type" evidence="10">
    <location>
        <begin position="241"/>
        <end position="454"/>
    </location>
</feature>
<evidence type="ECO:0000313" key="11">
    <source>
        <dbReference type="EMBL" id="KAF9334149.1"/>
    </source>
</evidence>
<evidence type="ECO:0000256" key="6">
    <source>
        <dbReference type="ARBA" id="ARBA00022771"/>
    </source>
</evidence>
<evidence type="ECO:0000256" key="2">
    <source>
        <dbReference type="ARBA" id="ARBA00012251"/>
    </source>
</evidence>
<evidence type="ECO:0000256" key="1">
    <source>
        <dbReference type="ARBA" id="ARBA00001798"/>
    </source>
</evidence>
<keyword evidence="12" id="KW-1185">Reference proteome</keyword>
<evidence type="ECO:0000259" key="10">
    <source>
        <dbReference type="PROSITE" id="PS51873"/>
    </source>
</evidence>
<dbReference type="InterPro" id="IPR013083">
    <property type="entry name" value="Znf_RING/FYVE/PHD"/>
</dbReference>
<keyword evidence="6" id="KW-0863">Zinc-finger</keyword>
<dbReference type="CDD" id="cd22584">
    <property type="entry name" value="Rcat_RBR_unk"/>
    <property type="match status" value="1"/>
</dbReference>
<dbReference type="PANTHER" id="PTHR11685">
    <property type="entry name" value="RBR FAMILY RING FINGER AND IBR DOMAIN-CONTAINING"/>
    <property type="match status" value="1"/>
</dbReference>
<dbReference type="InterPro" id="IPR044066">
    <property type="entry name" value="TRIAD_supradom"/>
</dbReference>
<dbReference type="GO" id="GO:0008270">
    <property type="term" value="F:zinc ion binding"/>
    <property type="evidence" value="ECO:0007669"/>
    <property type="project" value="UniProtKB-KW"/>
</dbReference>
<dbReference type="InterPro" id="IPR031127">
    <property type="entry name" value="E3_UB_ligase_RBR"/>
</dbReference>
<accession>A0A9P5SN38</accession>
<evidence type="ECO:0000256" key="5">
    <source>
        <dbReference type="ARBA" id="ARBA00022737"/>
    </source>
</evidence>
<dbReference type="Gene3D" id="2.20.25.20">
    <property type="match status" value="1"/>
</dbReference>
<keyword evidence="3" id="KW-0808">Transferase</keyword>
<dbReference type="GO" id="GO:0016567">
    <property type="term" value="P:protein ubiquitination"/>
    <property type="evidence" value="ECO:0007669"/>
    <property type="project" value="InterPro"/>
</dbReference>
<feature type="region of interest" description="Disordered" evidence="9">
    <location>
        <begin position="27"/>
        <end position="53"/>
    </location>
</feature>
<organism evidence="11 12">
    <name type="scientific">Podila minutissima</name>
    <dbReference type="NCBI Taxonomy" id="64525"/>
    <lineage>
        <taxon>Eukaryota</taxon>
        <taxon>Fungi</taxon>
        <taxon>Fungi incertae sedis</taxon>
        <taxon>Mucoromycota</taxon>
        <taxon>Mortierellomycotina</taxon>
        <taxon>Mortierellomycetes</taxon>
        <taxon>Mortierellales</taxon>
        <taxon>Mortierellaceae</taxon>
        <taxon>Podila</taxon>
    </lineage>
</organism>
<comment type="caution">
    <text evidence="11">The sequence shown here is derived from an EMBL/GenBank/DDBJ whole genome shotgun (WGS) entry which is preliminary data.</text>
</comment>
<dbReference type="SUPFAM" id="SSF57850">
    <property type="entry name" value="RING/U-box"/>
    <property type="match status" value="3"/>
</dbReference>
<evidence type="ECO:0000256" key="7">
    <source>
        <dbReference type="ARBA" id="ARBA00022786"/>
    </source>
</evidence>
<dbReference type="Gene3D" id="1.20.120.1750">
    <property type="match status" value="1"/>
</dbReference>
<evidence type="ECO:0000256" key="8">
    <source>
        <dbReference type="ARBA" id="ARBA00022833"/>
    </source>
</evidence>
<keyword evidence="5" id="KW-0677">Repeat</keyword>
<dbReference type="EC" id="2.3.2.31" evidence="2"/>
<feature type="region of interest" description="Disordered" evidence="9">
    <location>
        <begin position="203"/>
        <end position="256"/>
    </location>
</feature>
<dbReference type="EMBL" id="JAAAUY010000164">
    <property type="protein sequence ID" value="KAF9334149.1"/>
    <property type="molecule type" value="Genomic_DNA"/>
</dbReference>
<name>A0A9P5SN38_9FUNG</name>
<keyword evidence="8" id="KW-0862">Zinc</keyword>
<keyword evidence="4" id="KW-0479">Metal-binding</keyword>
<keyword evidence="7" id="KW-0833">Ubl conjugation pathway</keyword>
<evidence type="ECO:0000256" key="4">
    <source>
        <dbReference type="ARBA" id="ARBA00022723"/>
    </source>
</evidence>